<dbReference type="EMBL" id="NKQK01000027">
    <property type="protein sequence ID" value="PSR88367.1"/>
    <property type="molecule type" value="Genomic_DNA"/>
</dbReference>
<dbReference type="InParanoid" id="A0A2R6PC65"/>
<comment type="caution">
    <text evidence="1">The sequence shown here is derived from an EMBL/GenBank/DDBJ whole genome shotgun (WGS) entry which is preliminary data.</text>
</comment>
<gene>
    <name evidence="1" type="ORF">CEY00_Acc31417</name>
</gene>
<dbReference type="Proteomes" id="UP000241394">
    <property type="component" value="Chromosome LG27"/>
</dbReference>
<proteinExistence type="predicted"/>
<dbReference type="OMA" id="CAYQATI"/>
<reference evidence="2" key="2">
    <citation type="journal article" date="2018" name="BMC Genomics">
        <title>A manually annotated Actinidia chinensis var. chinensis (kiwifruit) genome highlights the challenges associated with draft genomes and gene prediction in plants.</title>
        <authorList>
            <person name="Pilkington S.M."/>
            <person name="Crowhurst R."/>
            <person name="Hilario E."/>
            <person name="Nardozza S."/>
            <person name="Fraser L."/>
            <person name="Peng Y."/>
            <person name="Gunaseelan K."/>
            <person name="Simpson R."/>
            <person name="Tahir J."/>
            <person name="Deroles S.C."/>
            <person name="Templeton K."/>
            <person name="Luo Z."/>
            <person name="Davy M."/>
            <person name="Cheng C."/>
            <person name="McNeilage M."/>
            <person name="Scaglione D."/>
            <person name="Liu Y."/>
            <person name="Zhang Q."/>
            <person name="Datson P."/>
            <person name="De Silva N."/>
            <person name="Gardiner S.E."/>
            <person name="Bassett H."/>
            <person name="Chagne D."/>
            <person name="McCallum J."/>
            <person name="Dzierzon H."/>
            <person name="Deng C."/>
            <person name="Wang Y.Y."/>
            <person name="Barron L."/>
            <person name="Manako K."/>
            <person name="Bowen J."/>
            <person name="Foster T.M."/>
            <person name="Erridge Z.A."/>
            <person name="Tiffin H."/>
            <person name="Waite C.N."/>
            <person name="Davies K.M."/>
            <person name="Grierson E.P."/>
            <person name="Laing W.A."/>
            <person name="Kirk R."/>
            <person name="Chen X."/>
            <person name="Wood M."/>
            <person name="Montefiori M."/>
            <person name="Brummell D.A."/>
            <person name="Schwinn K.E."/>
            <person name="Catanach A."/>
            <person name="Fullerton C."/>
            <person name="Li D."/>
            <person name="Meiyalaghan S."/>
            <person name="Nieuwenhuizen N."/>
            <person name="Read N."/>
            <person name="Prakash R."/>
            <person name="Hunter D."/>
            <person name="Zhang H."/>
            <person name="McKenzie M."/>
            <person name="Knabel M."/>
            <person name="Harris A."/>
            <person name="Allan A.C."/>
            <person name="Gleave A."/>
            <person name="Chen A."/>
            <person name="Janssen B.J."/>
            <person name="Plunkett B."/>
            <person name="Ampomah-Dwamena C."/>
            <person name="Voogd C."/>
            <person name="Leif D."/>
            <person name="Lafferty D."/>
            <person name="Souleyre E.J.F."/>
            <person name="Varkonyi-Gasic E."/>
            <person name="Gambi F."/>
            <person name="Hanley J."/>
            <person name="Yao J.L."/>
            <person name="Cheung J."/>
            <person name="David K.M."/>
            <person name="Warren B."/>
            <person name="Marsh K."/>
            <person name="Snowden K.C."/>
            <person name="Lin-Wang K."/>
            <person name="Brian L."/>
            <person name="Martinez-Sanchez M."/>
            <person name="Wang M."/>
            <person name="Ileperuma N."/>
            <person name="Macnee N."/>
            <person name="Campin R."/>
            <person name="McAtee P."/>
            <person name="Drummond R.S.M."/>
            <person name="Espley R.V."/>
            <person name="Ireland H.S."/>
            <person name="Wu R."/>
            <person name="Atkinson R.G."/>
            <person name="Karunairetnam S."/>
            <person name="Bulley S."/>
            <person name="Chunkath S."/>
            <person name="Hanley Z."/>
            <person name="Storey R."/>
            <person name="Thrimawithana A.H."/>
            <person name="Thomson S."/>
            <person name="David C."/>
            <person name="Testolin R."/>
            <person name="Huang H."/>
            <person name="Hellens R.P."/>
            <person name="Schaffer R.J."/>
        </authorList>
    </citation>
    <scope>NUCLEOTIDE SEQUENCE [LARGE SCALE GENOMIC DNA]</scope>
    <source>
        <strain evidence="2">cv. Red5</strain>
    </source>
</reference>
<dbReference type="PANTHER" id="PTHR34222:SF40">
    <property type="match status" value="1"/>
</dbReference>
<name>A0A2R6PC65_ACTCC</name>
<dbReference type="OrthoDB" id="1738167at2759"/>
<evidence type="ECO:0000313" key="1">
    <source>
        <dbReference type="EMBL" id="PSR88367.1"/>
    </source>
</evidence>
<evidence type="ECO:0000313" key="2">
    <source>
        <dbReference type="Proteomes" id="UP000241394"/>
    </source>
</evidence>
<sequence>MGTTISGAGTTISEVDNDGHKKLWCEHCKKPWHTKETCWKLHGKPANWKPKSKRDGCAYQATIEETQEPSTNSDAVPFTKEQLEHLYKLFQSPKLSLTLSCSLVQKGIDHGEDDWQC</sequence>
<dbReference type="Gramene" id="PSR88367">
    <property type="protein sequence ID" value="PSR88367"/>
    <property type="gene ID" value="CEY00_Acc31417"/>
</dbReference>
<reference evidence="1 2" key="1">
    <citation type="submission" date="2017-07" db="EMBL/GenBank/DDBJ databases">
        <title>An improved, manually edited Actinidia chinensis var. chinensis (kiwifruit) genome highlights the challenges associated with draft genomes and gene prediction in plants.</title>
        <authorList>
            <person name="Pilkington S."/>
            <person name="Crowhurst R."/>
            <person name="Hilario E."/>
            <person name="Nardozza S."/>
            <person name="Fraser L."/>
            <person name="Peng Y."/>
            <person name="Gunaseelan K."/>
            <person name="Simpson R."/>
            <person name="Tahir J."/>
            <person name="Deroles S."/>
            <person name="Templeton K."/>
            <person name="Luo Z."/>
            <person name="Davy M."/>
            <person name="Cheng C."/>
            <person name="Mcneilage M."/>
            <person name="Scaglione D."/>
            <person name="Liu Y."/>
            <person name="Zhang Q."/>
            <person name="Datson P."/>
            <person name="De Silva N."/>
            <person name="Gardiner S."/>
            <person name="Bassett H."/>
            <person name="Chagne D."/>
            <person name="Mccallum J."/>
            <person name="Dzierzon H."/>
            <person name="Deng C."/>
            <person name="Wang Y.-Y."/>
            <person name="Barron N."/>
            <person name="Manako K."/>
            <person name="Bowen J."/>
            <person name="Foster T."/>
            <person name="Erridge Z."/>
            <person name="Tiffin H."/>
            <person name="Waite C."/>
            <person name="Davies K."/>
            <person name="Grierson E."/>
            <person name="Laing W."/>
            <person name="Kirk R."/>
            <person name="Chen X."/>
            <person name="Wood M."/>
            <person name="Montefiori M."/>
            <person name="Brummell D."/>
            <person name="Schwinn K."/>
            <person name="Catanach A."/>
            <person name="Fullerton C."/>
            <person name="Li D."/>
            <person name="Meiyalaghan S."/>
            <person name="Nieuwenhuizen N."/>
            <person name="Read N."/>
            <person name="Prakash R."/>
            <person name="Hunter D."/>
            <person name="Zhang H."/>
            <person name="Mckenzie M."/>
            <person name="Knabel M."/>
            <person name="Harris A."/>
            <person name="Allan A."/>
            <person name="Chen A."/>
            <person name="Janssen B."/>
            <person name="Plunkett B."/>
            <person name="Dwamena C."/>
            <person name="Voogd C."/>
            <person name="Leif D."/>
            <person name="Lafferty D."/>
            <person name="Souleyre E."/>
            <person name="Varkonyi-Gasic E."/>
            <person name="Gambi F."/>
            <person name="Hanley J."/>
            <person name="Yao J.-L."/>
            <person name="Cheung J."/>
            <person name="David K."/>
            <person name="Warren B."/>
            <person name="Marsh K."/>
            <person name="Snowden K."/>
            <person name="Lin-Wang K."/>
            <person name="Brian L."/>
            <person name="Martinez-Sanchez M."/>
            <person name="Wang M."/>
            <person name="Ileperuma N."/>
            <person name="Macnee N."/>
            <person name="Campin R."/>
            <person name="Mcatee P."/>
            <person name="Drummond R."/>
            <person name="Espley R."/>
            <person name="Ireland H."/>
            <person name="Wu R."/>
            <person name="Atkinson R."/>
            <person name="Karunairetnam S."/>
            <person name="Bulley S."/>
            <person name="Chunkath S."/>
            <person name="Hanley Z."/>
            <person name="Storey R."/>
            <person name="Thrimawithana A."/>
            <person name="Thomson S."/>
            <person name="David C."/>
            <person name="Testolin R."/>
        </authorList>
    </citation>
    <scope>NUCLEOTIDE SEQUENCE [LARGE SCALE GENOMIC DNA]</scope>
    <source>
        <strain evidence="2">cv. Red5</strain>
        <tissue evidence="1">Young leaf</tissue>
    </source>
</reference>
<dbReference type="AlphaFoldDB" id="A0A2R6PC65"/>
<organism evidence="1 2">
    <name type="scientific">Actinidia chinensis var. chinensis</name>
    <name type="common">Chinese soft-hair kiwi</name>
    <dbReference type="NCBI Taxonomy" id="1590841"/>
    <lineage>
        <taxon>Eukaryota</taxon>
        <taxon>Viridiplantae</taxon>
        <taxon>Streptophyta</taxon>
        <taxon>Embryophyta</taxon>
        <taxon>Tracheophyta</taxon>
        <taxon>Spermatophyta</taxon>
        <taxon>Magnoliopsida</taxon>
        <taxon>eudicotyledons</taxon>
        <taxon>Gunneridae</taxon>
        <taxon>Pentapetalae</taxon>
        <taxon>asterids</taxon>
        <taxon>Ericales</taxon>
        <taxon>Actinidiaceae</taxon>
        <taxon>Actinidia</taxon>
    </lineage>
</organism>
<accession>A0A2R6PC65</accession>
<dbReference type="PANTHER" id="PTHR34222">
    <property type="entry name" value="GAG_PRE-INTEGRS DOMAIN-CONTAINING PROTEIN"/>
    <property type="match status" value="1"/>
</dbReference>
<keyword evidence="2" id="KW-1185">Reference proteome</keyword>
<protein>
    <submittedName>
        <fullName evidence="1">Calcineurin B-like protein</fullName>
    </submittedName>
</protein>